<evidence type="ECO:0008006" key="4">
    <source>
        <dbReference type="Google" id="ProtNLM"/>
    </source>
</evidence>
<keyword evidence="1" id="KW-0812">Transmembrane</keyword>
<proteinExistence type="predicted"/>
<name>A0ABZ1PIV0_9ACTN</name>
<dbReference type="EMBL" id="CP107941">
    <property type="protein sequence ID" value="WUI83711.1"/>
    <property type="molecule type" value="Genomic_DNA"/>
</dbReference>
<protein>
    <recommendedName>
        <fullName evidence="4">LysM domain-containing protein</fullName>
    </recommendedName>
</protein>
<feature type="transmembrane region" description="Helical" evidence="1">
    <location>
        <begin position="132"/>
        <end position="149"/>
    </location>
</feature>
<dbReference type="Proteomes" id="UP001346877">
    <property type="component" value="Chromosome"/>
</dbReference>
<reference evidence="2 3" key="1">
    <citation type="submission" date="2022-10" db="EMBL/GenBank/DDBJ databases">
        <title>The complete genomes of actinobacterial strains from the NBC collection.</title>
        <authorList>
            <person name="Joergensen T.S."/>
            <person name="Alvarez Arevalo M."/>
            <person name="Sterndorff E.B."/>
            <person name="Faurdal D."/>
            <person name="Vuksanovic O."/>
            <person name="Mourched A.-S."/>
            <person name="Charusanti P."/>
            <person name="Shaw S."/>
            <person name="Blin K."/>
            <person name="Weber T."/>
        </authorList>
    </citation>
    <scope>NUCLEOTIDE SEQUENCE [LARGE SCALE GENOMIC DNA]</scope>
    <source>
        <strain evidence="2 3">NBC_00396</strain>
    </source>
</reference>
<gene>
    <name evidence="2" type="ORF">OG375_05035</name>
</gene>
<accession>A0ABZ1PIV0</accession>
<organism evidence="2 3">
    <name type="scientific">Micromonospora zamorensis</name>
    <dbReference type="NCBI Taxonomy" id="709883"/>
    <lineage>
        <taxon>Bacteria</taxon>
        <taxon>Bacillati</taxon>
        <taxon>Actinomycetota</taxon>
        <taxon>Actinomycetes</taxon>
        <taxon>Micromonosporales</taxon>
        <taxon>Micromonosporaceae</taxon>
        <taxon>Micromonospora</taxon>
    </lineage>
</organism>
<keyword evidence="1" id="KW-0472">Membrane</keyword>
<sequence length="357" mass="37417">MRLVRLLVVLGVALLFGQGVALMPASGGPASPAPVHYWVVGEPRDGQREYLYEIAMHTLGDGNRYPEILALNRDRPQPDGGRLTDALTPLRPGWILKLPPDARGPGVRIGVPPMPDRGAANASTGRGGALDYLLPATGVAAVVVAVGLFRRFRRTVPAAPPVAVALETPSAGPVNFSTVLESLTAEPGYRLDVRLLGADQETRAIPYRWVMEGDPPPEAQLPVVFGRRTGRLLVLDLAAVPDVLTITGRPALARPQAIDLVEQVSRAGVTVVVVGDVLGGDAPAGTTATADFASASAVVDQLPGPVVIVCGGLRGAQLAAARGLAARTRHRAVPVLIGEVIRARWSVTVNRVRSVTT</sequence>
<keyword evidence="3" id="KW-1185">Reference proteome</keyword>
<evidence type="ECO:0000313" key="3">
    <source>
        <dbReference type="Proteomes" id="UP001346877"/>
    </source>
</evidence>
<evidence type="ECO:0000313" key="2">
    <source>
        <dbReference type="EMBL" id="WUI83711.1"/>
    </source>
</evidence>
<keyword evidence="1" id="KW-1133">Transmembrane helix</keyword>
<evidence type="ECO:0000256" key="1">
    <source>
        <dbReference type="SAM" id="Phobius"/>
    </source>
</evidence>
<dbReference type="RefSeq" id="WP_328373059.1">
    <property type="nucleotide sequence ID" value="NZ_CP107936.1"/>
</dbReference>